<proteinExistence type="predicted"/>
<evidence type="ECO:0000256" key="1">
    <source>
        <dbReference type="SAM" id="MobiDB-lite"/>
    </source>
</evidence>
<dbReference type="AlphaFoldDB" id="A0AAD1Y808"/>
<name>A0AAD1Y808_EUPCR</name>
<feature type="region of interest" description="Disordered" evidence="1">
    <location>
        <begin position="344"/>
        <end position="372"/>
    </location>
</feature>
<keyword evidence="3" id="KW-1185">Reference proteome</keyword>
<protein>
    <recommendedName>
        <fullName evidence="4">Myb-like domain-containing protein</fullName>
    </recommendedName>
</protein>
<feature type="compositionally biased region" description="Polar residues" evidence="1">
    <location>
        <begin position="345"/>
        <end position="355"/>
    </location>
</feature>
<dbReference type="EMBL" id="CAMPGE010028578">
    <property type="protein sequence ID" value="CAI2386095.1"/>
    <property type="molecule type" value="Genomic_DNA"/>
</dbReference>
<gene>
    <name evidence="2" type="ORF">ECRASSUSDP1_LOCUS27697</name>
</gene>
<feature type="region of interest" description="Disordered" evidence="1">
    <location>
        <begin position="275"/>
        <end position="294"/>
    </location>
</feature>
<organism evidence="2 3">
    <name type="scientific">Euplotes crassus</name>
    <dbReference type="NCBI Taxonomy" id="5936"/>
    <lineage>
        <taxon>Eukaryota</taxon>
        <taxon>Sar</taxon>
        <taxon>Alveolata</taxon>
        <taxon>Ciliophora</taxon>
        <taxon>Intramacronucleata</taxon>
        <taxon>Spirotrichea</taxon>
        <taxon>Hypotrichia</taxon>
        <taxon>Euplotida</taxon>
        <taxon>Euplotidae</taxon>
        <taxon>Moneuplotes</taxon>
    </lineage>
</organism>
<feature type="compositionally biased region" description="Polar residues" evidence="1">
    <location>
        <begin position="362"/>
        <end position="372"/>
    </location>
</feature>
<dbReference type="Proteomes" id="UP001295684">
    <property type="component" value="Unassembled WGS sequence"/>
</dbReference>
<evidence type="ECO:0008006" key="4">
    <source>
        <dbReference type="Google" id="ProtNLM"/>
    </source>
</evidence>
<accession>A0AAD1Y808</accession>
<evidence type="ECO:0000313" key="3">
    <source>
        <dbReference type="Proteomes" id="UP001295684"/>
    </source>
</evidence>
<sequence length="372" mass="42969">MEMRNNNQEERITFRNLYGIENPRDPKFEQLDPIFEQNLQKFSSNAQSRRRAFHYHDESEIVNHDEMDLGSKEACFQSGLIRALPGREKKLNLMPGERNKLKKKKLQMRFYQPEFESEDSDEVLVDSARISTSVRGPKTIDSQMRNLISKSSHINPASDCSDSMEIQEGSSSSFSNEPWIGPRCCAETVFIQEDEVECKRRDSYAPRLEWDNKMDKYLCTLAAREDIQYNWVKVSKLMTEKFEDSLTKYAKIITNYQCSKRYKFLINKGKVKGFKGKIPHKPKGHSRKRSQTIQATDQTTMVTTMVTNNMGDVEEEASVRNQLKYLEDAFGDSTSSKAKYKHIVNGSQSSQSNEISRMFKNGPSSENSHQNP</sequence>
<feature type="compositionally biased region" description="Basic residues" evidence="1">
    <location>
        <begin position="275"/>
        <end position="290"/>
    </location>
</feature>
<feature type="region of interest" description="Disordered" evidence="1">
    <location>
        <begin position="154"/>
        <end position="174"/>
    </location>
</feature>
<reference evidence="2" key="1">
    <citation type="submission" date="2023-07" db="EMBL/GenBank/DDBJ databases">
        <authorList>
            <consortium name="AG Swart"/>
            <person name="Singh M."/>
            <person name="Singh A."/>
            <person name="Seah K."/>
            <person name="Emmerich C."/>
        </authorList>
    </citation>
    <scope>NUCLEOTIDE SEQUENCE</scope>
    <source>
        <strain evidence="2">DP1</strain>
    </source>
</reference>
<comment type="caution">
    <text evidence="2">The sequence shown here is derived from an EMBL/GenBank/DDBJ whole genome shotgun (WGS) entry which is preliminary data.</text>
</comment>
<evidence type="ECO:0000313" key="2">
    <source>
        <dbReference type="EMBL" id="CAI2386095.1"/>
    </source>
</evidence>